<organism evidence="1 3">
    <name type="scientific">Gymnopus androsaceus JB14</name>
    <dbReference type="NCBI Taxonomy" id="1447944"/>
    <lineage>
        <taxon>Eukaryota</taxon>
        <taxon>Fungi</taxon>
        <taxon>Dikarya</taxon>
        <taxon>Basidiomycota</taxon>
        <taxon>Agaricomycotina</taxon>
        <taxon>Agaricomycetes</taxon>
        <taxon>Agaricomycetidae</taxon>
        <taxon>Agaricales</taxon>
        <taxon>Marasmiineae</taxon>
        <taxon>Omphalotaceae</taxon>
        <taxon>Gymnopus</taxon>
    </lineage>
</organism>
<sequence>MASTHDASAQNAVDMANARNQASIDVSSVKHFKLRIDGKEEWQRKENLIRKRACLIKVQGEKTTLVNGLWAGANKVPTALHVTAFEPYSFSKLRRNS</sequence>
<protein>
    <submittedName>
        <fullName evidence="1">Uncharacterized protein</fullName>
    </submittedName>
</protein>
<reference evidence="1" key="1">
    <citation type="journal article" date="2019" name="Environ. Microbiol.">
        <title>Fungal ecological strategies reflected in gene transcription - a case study of two litter decomposers.</title>
        <authorList>
            <person name="Barbi F."/>
            <person name="Kohler A."/>
            <person name="Barry K."/>
            <person name="Baskaran P."/>
            <person name="Daum C."/>
            <person name="Fauchery L."/>
            <person name="Ihrmark K."/>
            <person name="Kuo A."/>
            <person name="LaButti K."/>
            <person name="Lipzen A."/>
            <person name="Morin E."/>
            <person name="Grigoriev I.V."/>
            <person name="Henrissat B."/>
            <person name="Lindahl B."/>
            <person name="Martin F."/>
        </authorList>
    </citation>
    <scope>NUCLEOTIDE SEQUENCE</scope>
    <source>
        <strain evidence="1">JB14</strain>
    </source>
</reference>
<dbReference type="AlphaFoldDB" id="A0A6A4GBD6"/>
<gene>
    <name evidence="2" type="ORF">BT96DRAFT_1001909</name>
    <name evidence="1" type="ORF">BT96DRAFT_1010119</name>
</gene>
<evidence type="ECO:0000313" key="2">
    <source>
        <dbReference type="EMBL" id="KAE9390828.1"/>
    </source>
</evidence>
<keyword evidence="3" id="KW-1185">Reference proteome</keyword>
<dbReference type="EMBL" id="ML771058">
    <property type="protein sequence ID" value="KAE9382728.1"/>
    <property type="molecule type" value="Genomic_DNA"/>
</dbReference>
<dbReference type="Proteomes" id="UP000799118">
    <property type="component" value="Unassembled WGS sequence"/>
</dbReference>
<proteinExistence type="predicted"/>
<evidence type="ECO:0000313" key="3">
    <source>
        <dbReference type="Proteomes" id="UP000799118"/>
    </source>
</evidence>
<name>A0A6A4GBD6_9AGAR</name>
<dbReference type="EMBL" id="ML769645">
    <property type="protein sequence ID" value="KAE9390828.1"/>
    <property type="molecule type" value="Genomic_DNA"/>
</dbReference>
<evidence type="ECO:0000313" key="1">
    <source>
        <dbReference type="EMBL" id="KAE9382728.1"/>
    </source>
</evidence>
<accession>A0A6A4GBD6</accession>